<keyword evidence="5 12" id="KW-1133">Transmembrane helix</keyword>
<keyword evidence="6" id="KW-0560">Oxidoreductase</keyword>
<keyword evidence="8" id="KW-0350">Heme biosynthesis</keyword>
<dbReference type="InterPro" id="IPR009003">
    <property type="entry name" value="Peptidase_S1_PA"/>
</dbReference>
<accession>A0A226NIA4</accession>
<reference evidence="13 14" key="1">
    <citation type="submission" date="2016-07" db="EMBL/GenBank/DDBJ databases">
        <title>Disparate Historic Effective Population Sizes Predicted by Modern Levels of Genome Diversity for the Scaled Quail (Callipepla squamata) and the Northern Bobwhite (Colinus virginianus): Inferences from First and Second Generation Draft Genome Assemblies for Sympatric New World Quail.</title>
        <authorList>
            <person name="Oldeschulte D.L."/>
            <person name="Halley Y.A."/>
            <person name="Bhattarai E.K."/>
            <person name="Brashear W.A."/>
            <person name="Hill J."/>
            <person name="Metz R.P."/>
            <person name="Johnson C.D."/>
            <person name="Rollins D."/>
            <person name="Peterson M.J."/>
            <person name="Bickhart D.M."/>
            <person name="Decker J.E."/>
            <person name="Seabury C.M."/>
        </authorList>
    </citation>
    <scope>NUCLEOTIDE SEQUENCE [LARGE SCALE GENOMIC DNA]</scope>
    <source>
        <strain evidence="13 14">Texas</strain>
        <tissue evidence="13">Leg muscle</tissue>
    </source>
</reference>
<evidence type="ECO:0000256" key="9">
    <source>
        <dbReference type="ARBA" id="ARBA00023136"/>
    </source>
</evidence>
<dbReference type="GO" id="GO:0016653">
    <property type="term" value="F:oxidoreductase activity, acting on NAD(P)H, heme protein as acceptor"/>
    <property type="evidence" value="ECO:0007669"/>
    <property type="project" value="TreeGrafter"/>
</dbReference>
<comment type="caution">
    <text evidence="13">The sequence shown here is derived from an EMBL/GenBank/DDBJ whole genome shotgun (WGS) entry which is preliminary data.</text>
</comment>
<dbReference type="GO" id="GO:0006784">
    <property type="term" value="P:heme A biosynthetic process"/>
    <property type="evidence" value="ECO:0007669"/>
    <property type="project" value="InterPro"/>
</dbReference>
<organism evidence="13 14">
    <name type="scientific">Callipepla squamata</name>
    <name type="common">Scaled quail</name>
    <dbReference type="NCBI Taxonomy" id="9009"/>
    <lineage>
        <taxon>Eukaryota</taxon>
        <taxon>Metazoa</taxon>
        <taxon>Chordata</taxon>
        <taxon>Craniata</taxon>
        <taxon>Vertebrata</taxon>
        <taxon>Euteleostomi</taxon>
        <taxon>Archelosauria</taxon>
        <taxon>Archosauria</taxon>
        <taxon>Dinosauria</taxon>
        <taxon>Saurischia</taxon>
        <taxon>Theropoda</taxon>
        <taxon>Coelurosauria</taxon>
        <taxon>Aves</taxon>
        <taxon>Neognathae</taxon>
        <taxon>Galloanserae</taxon>
        <taxon>Galliformes</taxon>
        <taxon>Odontophoridae</taxon>
        <taxon>Callipepla</taxon>
    </lineage>
</organism>
<keyword evidence="9 12" id="KW-0472">Membrane</keyword>
<evidence type="ECO:0008006" key="15">
    <source>
        <dbReference type="Google" id="ProtNLM"/>
    </source>
</evidence>
<evidence type="ECO:0000256" key="11">
    <source>
        <dbReference type="ARBA" id="ARBA00048044"/>
    </source>
</evidence>
<dbReference type="OrthoDB" id="1726137at2759"/>
<feature type="transmembrane region" description="Helical" evidence="12">
    <location>
        <begin position="275"/>
        <end position="292"/>
    </location>
</feature>
<name>A0A226NIA4_CALSU</name>
<dbReference type="STRING" id="9009.A0A226NIA4"/>
<dbReference type="PANTHER" id="PTHR23289:SF2">
    <property type="entry name" value="CYTOCHROME C OXIDASE ASSEMBLY PROTEIN COX15 HOMOLOG"/>
    <property type="match status" value="1"/>
</dbReference>
<evidence type="ECO:0000256" key="3">
    <source>
        <dbReference type="ARBA" id="ARBA00022692"/>
    </source>
</evidence>
<keyword evidence="7" id="KW-0408">Iron</keyword>
<comment type="subcellular location">
    <subcellularLocation>
        <location evidence="2">Membrane</location>
        <topology evidence="2">Multi-pass membrane protein</topology>
    </subcellularLocation>
</comment>
<evidence type="ECO:0000256" key="5">
    <source>
        <dbReference type="ARBA" id="ARBA00022989"/>
    </source>
</evidence>
<evidence type="ECO:0000256" key="12">
    <source>
        <dbReference type="SAM" id="Phobius"/>
    </source>
</evidence>
<comment type="catalytic activity">
    <reaction evidence="11">
        <text>Fe(II)-heme o + 2 A + H2O = Fe(II)-heme a + 2 AH2</text>
        <dbReference type="Rhea" id="RHEA:63388"/>
        <dbReference type="ChEBI" id="CHEBI:13193"/>
        <dbReference type="ChEBI" id="CHEBI:15377"/>
        <dbReference type="ChEBI" id="CHEBI:17499"/>
        <dbReference type="ChEBI" id="CHEBI:60530"/>
        <dbReference type="ChEBI" id="CHEBI:61715"/>
        <dbReference type="EC" id="1.17.99.9"/>
    </reaction>
    <physiologicalReaction direction="left-to-right" evidence="11">
        <dbReference type="Rhea" id="RHEA:63389"/>
    </physiologicalReaction>
</comment>
<evidence type="ECO:0000256" key="7">
    <source>
        <dbReference type="ARBA" id="ARBA00023004"/>
    </source>
</evidence>
<evidence type="ECO:0000256" key="8">
    <source>
        <dbReference type="ARBA" id="ARBA00023133"/>
    </source>
</evidence>
<dbReference type="EMBL" id="MCFN01000040">
    <property type="protein sequence ID" value="OXB67376.1"/>
    <property type="molecule type" value="Genomic_DNA"/>
</dbReference>
<keyword evidence="14" id="KW-1185">Reference proteome</keyword>
<dbReference type="GO" id="GO:0005743">
    <property type="term" value="C:mitochondrial inner membrane"/>
    <property type="evidence" value="ECO:0007669"/>
    <property type="project" value="TreeGrafter"/>
</dbReference>
<keyword evidence="4" id="KW-0479">Metal-binding</keyword>
<dbReference type="GO" id="GO:0120547">
    <property type="term" value="F:heme A synthase activity"/>
    <property type="evidence" value="ECO:0007669"/>
    <property type="project" value="UniProtKB-EC"/>
</dbReference>
<sequence length="384" mass="42874">MLRVLCGGGGRFFRPALSPVPLRRPPRRGIPQQPPPAVPPAVGRWLLACSGAVAGAVVLGGVTRLTESGLSMVDWHLVKEMKPPRTQQEWEAEFQKYQQFPEFKILNHDMTLTEFKFIWYMEYSHRMWGRVVGLAYILPAAYFWRKGWLSRPMKGRVLALCGLVCFQGLLGWYMVKSGLEEKPDSYDIPRVSQYRLAAHLGSALVLYAASLWTGLSLLLPRHQVQSGAFVAGLDAGLVYNSFPKMGDRWIPDDLLAFSPTLRNIFENPTTVQFDHRILGTASVTAVTALYLFSRKISLPHRTRMAVTSLLAVAWVQVLSFFLATCSQRCGHSRAEPPPFPQVGLGISTLLLYVPTPLAATHQSGSLALLSVALWLMSELRRMPK</sequence>
<dbReference type="SUPFAM" id="SSF50494">
    <property type="entry name" value="Trypsin-like serine proteases"/>
    <property type="match status" value="1"/>
</dbReference>
<feature type="transmembrane region" description="Helical" evidence="12">
    <location>
        <begin position="304"/>
        <end position="323"/>
    </location>
</feature>
<evidence type="ECO:0000256" key="4">
    <source>
        <dbReference type="ARBA" id="ARBA00022723"/>
    </source>
</evidence>
<keyword evidence="3 12" id="KW-0812">Transmembrane</keyword>
<dbReference type="PANTHER" id="PTHR23289">
    <property type="entry name" value="CYTOCHROME C OXIDASE ASSEMBLY PROTEIN COX15"/>
    <property type="match status" value="1"/>
</dbReference>
<comment type="cofactor">
    <cofactor evidence="1">
        <name>heme b</name>
        <dbReference type="ChEBI" id="CHEBI:60344"/>
    </cofactor>
</comment>
<dbReference type="Pfam" id="PF02628">
    <property type="entry name" value="COX15-CtaA"/>
    <property type="match status" value="2"/>
</dbReference>
<feature type="transmembrane region" description="Helical" evidence="12">
    <location>
        <begin position="127"/>
        <end position="145"/>
    </location>
</feature>
<evidence type="ECO:0000256" key="1">
    <source>
        <dbReference type="ARBA" id="ARBA00001970"/>
    </source>
</evidence>
<dbReference type="InterPro" id="IPR023754">
    <property type="entry name" value="HemeA_Synthase_type2"/>
</dbReference>
<evidence type="ECO:0000313" key="13">
    <source>
        <dbReference type="EMBL" id="OXB67376.1"/>
    </source>
</evidence>
<evidence type="ECO:0000256" key="2">
    <source>
        <dbReference type="ARBA" id="ARBA00004141"/>
    </source>
</evidence>
<comment type="pathway">
    <text evidence="10">Porphyrin-containing compound metabolism; heme A biosynthesis; heme A from heme O: step 1/1.</text>
</comment>
<protein>
    <recommendedName>
        <fullName evidence="15">Cytochrome c oxidase assembly protein COX15 homolog</fullName>
    </recommendedName>
</protein>
<gene>
    <name evidence="13" type="ORF">ASZ78_010934</name>
</gene>
<feature type="transmembrane region" description="Helical" evidence="12">
    <location>
        <begin position="157"/>
        <end position="175"/>
    </location>
</feature>
<evidence type="ECO:0000256" key="10">
    <source>
        <dbReference type="ARBA" id="ARBA00044501"/>
    </source>
</evidence>
<evidence type="ECO:0000256" key="6">
    <source>
        <dbReference type="ARBA" id="ARBA00023002"/>
    </source>
</evidence>
<dbReference type="GO" id="GO:0046872">
    <property type="term" value="F:metal ion binding"/>
    <property type="evidence" value="ECO:0007669"/>
    <property type="project" value="UniProtKB-KW"/>
</dbReference>
<proteinExistence type="predicted"/>
<dbReference type="Proteomes" id="UP000198323">
    <property type="component" value="Unassembled WGS sequence"/>
</dbReference>
<dbReference type="InterPro" id="IPR003780">
    <property type="entry name" value="COX15/CtaA_fam"/>
</dbReference>
<feature type="transmembrane region" description="Helical" evidence="12">
    <location>
        <begin position="196"/>
        <end position="219"/>
    </location>
</feature>
<evidence type="ECO:0000313" key="14">
    <source>
        <dbReference type="Proteomes" id="UP000198323"/>
    </source>
</evidence>
<dbReference type="AlphaFoldDB" id="A0A226NIA4"/>